<reference evidence="2 3" key="1">
    <citation type="submission" date="2023-10" db="EMBL/GenBank/DDBJ databases">
        <title>Comparative genomics analysis reveals potential genetic determinants of host preference in Cryptosporidium xiaoi.</title>
        <authorList>
            <person name="Xiao L."/>
            <person name="Li J."/>
        </authorList>
    </citation>
    <scope>NUCLEOTIDE SEQUENCE [LARGE SCALE GENOMIC DNA]</scope>
    <source>
        <strain evidence="2 3">52996</strain>
    </source>
</reference>
<dbReference type="EMBL" id="JAWDEY010000007">
    <property type="protein sequence ID" value="KAK6590407.1"/>
    <property type="molecule type" value="Genomic_DNA"/>
</dbReference>
<name>A0AAV9Y0E5_9CRYT</name>
<dbReference type="Proteomes" id="UP001311799">
    <property type="component" value="Unassembled WGS sequence"/>
</dbReference>
<organism evidence="2 3">
    <name type="scientific">Cryptosporidium xiaoi</name>
    <dbReference type="NCBI Taxonomy" id="659607"/>
    <lineage>
        <taxon>Eukaryota</taxon>
        <taxon>Sar</taxon>
        <taxon>Alveolata</taxon>
        <taxon>Apicomplexa</taxon>
        <taxon>Conoidasida</taxon>
        <taxon>Coccidia</taxon>
        <taxon>Eucoccidiorida</taxon>
        <taxon>Eimeriorina</taxon>
        <taxon>Cryptosporidiidae</taxon>
        <taxon>Cryptosporidium</taxon>
    </lineage>
</organism>
<evidence type="ECO:0000313" key="2">
    <source>
        <dbReference type="EMBL" id="KAK6590407.1"/>
    </source>
</evidence>
<dbReference type="SMART" id="SM00240">
    <property type="entry name" value="FHA"/>
    <property type="match status" value="1"/>
</dbReference>
<proteinExistence type="predicted"/>
<sequence>MDVEESGLSEVEYYSDSIEFSDVTDNECENNLELLNIRRDELKNIDEYEHDDISISNKRMRIPDSSQESCTQNSSFINLSNEIEIISNRIESINKNIKSMINNISPYVCILEQVSPILQKTNEKSIVNIGINGIKIGRSLDSKLPKDRNKNGFMMLSREHAYIYIKLSDGKPESYIVDCNSKNGTFVNNVKIRDYKLQPNDIISFGCKNNSNVYKYKVIKA</sequence>
<dbReference type="SUPFAM" id="SSF49879">
    <property type="entry name" value="SMAD/FHA domain"/>
    <property type="match status" value="1"/>
</dbReference>
<dbReference type="Gene3D" id="2.60.200.20">
    <property type="match status" value="1"/>
</dbReference>
<accession>A0AAV9Y0E5</accession>
<evidence type="ECO:0000259" key="1">
    <source>
        <dbReference type="PROSITE" id="PS50006"/>
    </source>
</evidence>
<dbReference type="Pfam" id="PF00498">
    <property type="entry name" value="FHA"/>
    <property type="match status" value="1"/>
</dbReference>
<dbReference type="PROSITE" id="PS50006">
    <property type="entry name" value="FHA_DOMAIN"/>
    <property type="match status" value="1"/>
</dbReference>
<dbReference type="InterPro" id="IPR000253">
    <property type="entry name" value="FHA_dom"/>
</dbReference>
<comment type="caution">
    <text evidence="2">The sequence shown here is derived from an EMBL/GenBank/DDBJ whole genome shotgun (WGS) entry which is preliminary data.</text>
</comment>
<gene>
    <name evidence="2" type="ORF">RS030_162429</name>
</gene>
<dbReference type="InterPro" id="IPR008984">
    <property type="entry name" value="SMAD_FHA_dom_sf"/>
</dbReference>
<dbReference type="AlphaFoldDB" id="A0AAV9Y0E5"/>
<feature type="domain" description="FHA" evidence="1">
    <location>
        <begin position="134"/>
        <end position="192"/>
    </location>
</feature>
<keyword evidence="3" id="KW-1185">Reference proteome</keyword>
<protein>
    <submittedName>
        <fullName evidence="2">Forkhead associated domain (FHA) containing</fullName>
    </submittedName>
</protein>
<dbReference type="CDD" id="cd00060">
    <property type="entry name" value="FHA"/>
    <property type="match status" value="1"/>
</dbReference>
<evidence type="ECO:0000313" key="3">
    <source>
        <dbReference type="Proteomes" id="UP001311799"/>
    </source>
</evidence>